<organism evidence="13 14">
    <name type="scientific">Acidiphilium iwatense</name>
    <dbReference type="NCBI Taxonomy" id="768198"/>
    <lineage>
        <taxon>Bacteria</taxon>
        <taxon>Pseudomonadati</taxon>
        <taxon>Pseudomonadota</taxon>
        <taxon>Alphaproteobacteria</taxon>
        <taxon>Acetobacterales</taxon>
        <taxon>Acidocellaceae</taxon>
        <taxon>Acidiphilium</taxon>
    </lineage>
</organism>
<evidence type="ECO:0000256" key="5">
    <source>
        <dbReference type="ARBA" id="ARBA00022490"/>
    </source>
</evidence>
<dbReference type="InterPro" id="IPR029063">
    <property type="entry name" value="SAM-dependent_MTases_sf"/>
</dbReference>
<accession>A0ABS9DWK4</accession>
<evidence type="ECO:0000256" key="9">
    <source>
        <dbReference type="ARBA" id="ARBA00030757"/>
    </source>
</evidence>
<dbReference type="PANTHER" id="PTHR11579:SF0">
    <property type="entry name" value="PROTEIN-L-ISOASPARTATE(D-ASPARTATE) O-METHYLTRANSFERASE"/>
    <property type="match status" value="1"/>
</dbReference>
<keyword evidence="7" id="KW-0808">Transferase</keyword>
<dbReference type="Proteomes" id="UP001521209">
    <property type="component" value="Unassembled WGS sequence"/>
</dbReference>
<evidence type="ECO:0000256" key="1">
    <source>
        <dbReference type="ARBA" id="ARBA00004496"/>
    </source>
</evidence>
<dbReference type="InterPro" id="IPR000682">
    <property type="entry name" value="PCMT"/>
</dbReference>
<keyword evidence="6" id="KW-0489">Methyltransferase</keyword>
<dbReference type="CDD" id="cd02440">
    <property type="entry name" value="AdoMet_MTases"/>
    <property type="match status" value="1"/>
</dbReference>
<dbReference type="EMBL" id="JAKGBZ010000018">
    <property type="protein sequence ID" value="MCF3947123.1"/>
    <property type="molecule type" value="Genomic_DNA"/>
</dbReference>
<dbReference type="PANTHER" id="PTHR11579">
    <property type="entry name" value="PROTEIN-L-ISOASPARTATE O-METHYLTRANSFERASE"/>
    <property type="match status" value="1"/>
</dbReference>
<dbReference type="EC" id="2.1.1.77" evidence="3"/>
<keyword evidence="14" id="KW-1185">Reference proteome</keyword>
<comment type="caution">
    <text evidence="13">The sequence shown here is derived from an EMBL/GenBank/DDBJ whole genome shotgun (WGS) entry which is preliminary data.</text>
</comment>
<dbReference type="SUPFAM" id="SSF53335">
    <property type="entry name" value="S-adenosyl-L-methionine-dependent methyltransferases"/>
    <property type="match status" value="1"/>
</dbReference>
<comment type="similarity">
    <text evidence="2">Belongs to the methyltransferase superfamily. L-isoaspartyl/D-aspartyl protein methyltransferase family.</text>
</comment>
<evidence type="ECO:0000256" key="3">
    <source>
        <dbReference type="ARBA" id="ARBA00011890"/>
    </source>
</evidence>
<keyword evidence="8" id="KW-0949">S-adenosyl-L-methionine</keyword>
<evidence type="ECO:0000256" key="6">
    <source>
        <dbReference type="ARBA" id="ARBA00022603"/>
    </source>
</evidence>
<dbReference type="SMART" id="SM00650">
    <property type="entry name" value="rADc"/>
    <property type="match status" value="1"/>
</dbReference>
<evidence type="ECO:0000256" key="2">
    <source>
        <dbReference type="ARBA" id="ARBA00005369"/>
    </source>
</evidence>
<comment type="subcellular location">
    <subcellularLocation>
        <location evidence="1">Cytoplasm</location>
    </subcellularLocation>
</comment>
<feature type="domain" description="Ribosomal RNA adenine methylase transferase N-terminal" evidence="12">
    <location>
        <begin position="83"/>
        <end position="213"/>
    </location>
</feature>
<sequence>MSGSHDRAELDAVRRDYAKRMLALAGVAGNSRLEDAFGAVPREDFLGPFPWRALAAGDLTNVYQDVVIPLDPERGVNNGSPVLHALWLDALAPKPGEAVAHLGAGTGYYTAILAKLVGPGGHVQAVEIDRRLAARARDNLAGFGNVTVIDGNAAEFPEAATDCIYVNFGVERPVARWIDRLAAGGRLVFPLGYLRYDPSPGITGGGFRIERRGDAFAASYLGPAYFVGDESAPEEPDAYRKRLRAAFNNGTAERIGSFRWKCAAPPERCWFGDDGWAFGYEPVAG</sequence>
<gene>
    <name evidence="13" type="ORF">L2A60_10575</name>
</gene>
<dbReference type="Pfam" id="PF01135">
    <property type="entry name" value="PCMT"/>
    <property type="match status" value="1"/>
</dbReference>
<proteinExistence type="inferred from homology"/>
<protein>
    <recommendedName>
        <fullName evidence="4">Protein-L-isoaspartate O-methyltransferase</fullName>
        <ecNumber evidence="3">2.1.1.77</ecNumber>
    </recommendedName>
    <alternativeName>
        <fullName evidence="11">L-isoaspartyl protein carboxyl methyltransferase</fullName>
    </alternativeName>
    <alternativeName>
        <fullName evidence="9">Protein L-isoaspartyl methyltransferase</fullName>
    </alternativeName>
    <alternativeName>
        <fullName evidence="10">Protein-beta-aspartate methyltransferase</fullName>
    </alternativeName>
</protein>
<evidence type="ECO:0000256" key="8">
    <source>
        <dbReference type="ARBA" id="ARBA00022691"/>
    </source>
</evidence>
<evidence type="ECO:0000256" key="7">
    <source>
        <dbReference type="ARBA" id="ARBA00022679"/>
    </source>
</evidence>
<dbReference type="Gene3D" id="3.40.50.150">
    <property type="entry name" value="Vaccinia Virus protein VP39"/>
    <property type="match status" value="1"/>
</dbReference>
<reference evidence="13 14" key="1">
    <citation type="submission" date="2022-01" db="EMBL/GenBank/DDBJ databases">
        <authorList>
            <person name="Won M."/>
            <person name="Kim S.-J."/>
            <person name="Kwon S.-W."/>
        </authorList>
    </citation>
    <scope>NUCLEOTIDE SEQUENCE [LARGE SCALE GENOMIC DNA]</scope>
    <source>
        <strain evidence="13 14">KCTC 23505</strain>
    </source>
</reference>
<evidence type="ECO:0000313" key="14">
    <source>
        <dbReference type="Proteomes" id="UP001521209"/>
    </source>
</evidence>
<evidence type="ECO:0000259" key="12">
    <source>
        <dbReference type="SMART" id="SM00650"/>
    </source>
</evidence>
<name>A0ABS9DWK4_9PROT</name>
<evidence type="ECO:0000256" key="4">
    <source>
        <dbReference type="ARBA" id="ARBA00013346"/>
    </source>
</evidence>
<evidence type="ECO:0000256" key="10">
    <source>
        <dbReference type="ARBA" id="ARBA00031323"/>
    </source>
</evidence>
<evidence type="ECO:0000313" key="13">
    <source>
        <dbReference type="EMBL" id="MCF3947123.1"/>
    </source>
</evidence>
<dbReference type="InterPro" id="IPR020598">
    <property type="entry name" value="rRNA_Ade_methylase_Trfase_N"/>
</dbReference>
<dbReference type="RefSeq" id="WP_235704355.1">
    <property type="nucleotide sequence ID" value="NZ_JAKGBZ010000018.1"/>
</dbReference>
<keyword evidence="5" id="KW-0963">Cytoplasm</keyword>
<evidence type="ECO:0000256" key="11">
    <source>
        <dbReference type="ARBA" id="ARBA00031350"/>
    </source>
</evidence>